<organism evidence="8 9">
    <name type="scientific">Cellvibrio zantedeschiae</name>
    <dbReference type="NCBI Taxonomy" id="1237077"/>
    <lineage>
        <taxon>Bacteria</taxon>
        <taxon>Pseudomonadati</taxon>
        <taxon>Pseudomonadota</taxon>
        <taxon>Gammaproteobacteria</taxon>
        <taxon>Cellvibrionales</taxon>
        <taxon>Cellvibrionaceae</taxon>
        <taxon>Cellvibrio</taxon>
    </lineage>
</organism>
<accession>A0ABQ3AVW4</accession>
<feature type="transmembrane region" description="Helical" evidence="6">
    <location>
        <begin position="47"/>
        <end position="68"/>
    </location>
</feature>
<dbReference type="SUPFAM" id="SSF103481">
    <property type="entry name" value="Multidrug resistance efflux transporter EmrE"/>
    <property type="match status" value="2"/>
</dbReference>
<dbReference type="InterPro" id="IPR037185">
    <property type="entry name" value="EmrE-like"/>
</dbReference>
<keyword evidence="5 6" id="KW-0472">Membrane</keyword>
<feature type="transmembrane region" description="Helical" evidence="6">
    <location>
        <begin position="162"/>
        <end position="185"/>
    </location>
</feature>
<proteinExistence type="inferred from homology"/>
<feature type="domain" description="EamA" evidence="7">
    <location>
        <begin position="165"/>
        <end position="301"/>
    </location>
</feature>
<evidence type="ECO:0000313" key="9">
    <source>
        <dbReference type="Proteomes" id="UP000619761"/>
    </source>
</evidence>
<evidence type="ECO:0000256" key="2">
    <source>
        <dbReference type="ARBA" id="ARBA00007362"/>
    </source>
</evidence>
<feature type="transmembrane region" description="Helical" evidence="6">
    <location>
        <begin position="20"/>
        <end position="41"/>
    </location>
</feature>
<dbReference type="Gene3D" id="1.10.3730.20">
    <property type="match status" value="1"/>
</dbReference>
<evidence type="ECO:0000256" key="6">
    <source>
        <dbReference type="SAM" id="Phobius"/>
    </source>
</evidence>
<evidence type="ECO:0000313" key="8">
    <source>
        <dbReference type="EMBL" id="GGY69570.1"/>
    </source>
</evidence>
<dbReference type="InterPro" id="IPR050638">
    <property type="entry name" value="AA-Vitamin_Transporters"/>
</dbReference>
<feature type="transmembrane region" description="Helical" evidence="6">
    <location>
        <begin position="259"/>
        <end position="276"/>
    </location>
</feature>
<sequence>MLKVINQSPINCVHISPLDFARLGLLAAIWGASFIAMRASVPELGTLLATIGRVSLAAIALVLFSHLNKIPLQWKRHYRAYFLAGLFGAALPFALFSYAAHYLPAALSALLNATCPLFGALFSMLWLAEKLSARKLIGLLLGLAGVWMLVGARSLFANNPTSLSLIACLLGPACFAISGVVIKYYSCSKKENRIEPLAMATGSMVAASLILLPALPFSLPAQFPSYPAIGLVAALALFPSAFAQIIFIPLVARIGPTRAMSVSFLIPLFSMIWGFLFLDEVIGISCVLGGFAVLAATGLVVKTD</sequence>
<reference evidence="9" key="1">
    <citation type="journal article" date="2019" name="Int. J. Syst. Evol. Microbiol.">
        <title>The Global Catalogue of Microorganisms (GCM) 10K type strain sequencing project: providing services to taxonomists for standard genome sequencing and annotation.</title>
        <authorList>
            <consortium name="The Broad Institute Genomics Platform"/>
            <consortium name="The Broad Institute Genome Sequencing Center for Infectious Disease"/>
            <person name="Wu L."/>
            <person name="Ma J."/>
        </authorList>
    </citation>
    <scope>NUCLEOTIDE SEQUENCE [LARGE SCALE GENOMIC DNA]</scope>
    <source>
        <strain evidence="9">KCTC 32239</strain>
    </source>
</reference>
<comment type="caution">
    <text evidence="8">The sequence shown here is derived from an EMBL/GenBank/DDBJ whole genome shotgun (WGS) entry which is preliminary data.</text>
</comment>
<dbReference type="Pfam" id="PF00892">
    <property type="entry name" value="EamA"/>
    <property type="match status" value="2"/>
</dbReference>
<keyword evidence="9" id="KW-1185">Reference proteome</keyword>
<dbReference type="EMBL" id="BMYZ01000001">
    <property type="protein sequence ID" value="GGY69570.1"/>
    <property type="molecule type" value="Genomic_DNA"/>
</dbReference>
<feature type="transmembrane region" description="Helical" evidence="6">
    <location>
        <begin position="136"/>
        <end position="156"/>
    </location>
</feature>
<feature type="transmembrane region" description="Helical" evidence="6">
    <location>
        <begin position="282"/>
        <end position="301"/>
    </location>
</feature>
<protein>
    <submittedName>
        <fullName evidence="8">Membrane protein</fullName>
    </submittedName>
</protein>
<keyword evidence="3 6" id="KW-0812">Transmembrane</keyword>
<gene>
    <name evidence="8" type="ORF">GCM10011613_12390</name>
</gene>
<dbReference type="Proteomes" id="UP000619761">
    <property type="component" value="Unassembled WGS sequence"/>
</dbReference>
<evidence type="ECO:0000259" key="7">
    <source>
        <dbReference type="Pfam" id="PF00892"/>
    </source>
</evidence>
<dbReference type="InterPro" id="IPR000620">
    <property type="entry name" value="EamA_dom"/>
</dbReference>
<dbReference type="PANTHER" id="PTHR32322:SF2">
    <property type="entry name" value="EAMA DOMAIN-CONTAINING PROTEIN"/>
    <property type="match status" value="1"/>
</dbReference>
<feature type="transmembrane region" description="Helical" evidence="6">
    <location>
        <begin position="197"/>
        <end position="216"/>
    </location>
</feature>
<dbReference type="RefSeq" id="WP_229837648.1">
    <property type="nucleotide sequence ID" value="NZ_BMYZ01000001.1"/>
</dbReference>
<evidence type="ECO:0000256" key="3">
    <source>
        <dbReference type="ARBA" id="ARBA00022692"/>
    </source>
</evidence>
<feature type="domain" description="EamA" evidence="7">
    <location>
        <begin position="25"/>
        <end position="150"/>
    </location>
</feature>
<comment type="similarity">
    <text evidence="2">Belongs to the EamA transporter family.</text>
</comment>
<name>A0ABQ3AVW4_9GAMM</name>
<feature type="transmembrane region" description="Helical" evidence="6">
    <location>
        <begin position="228"/>
        <end position="252"/>
    </location>
</feature>
<comment type="subcellular location">
    <subcellularLocation>
        <location evidence="1">Membrane</location>
        <topology evidence="1">Multi-pass membrane protein</topology>
    </subcellularLocation>
</comment>
<dbReference type="PANTHER" id="PTHR32322">
    <property type="entry name" value="INNER MEMBRANE TRANSPORTER"/>
    <property type="match status" value="1"/>
</dbReference>
<feature type="transmembrane region" description="Helical" evidence="6">
    <location>
        <begin position="80"/>
        <end position="100"/>
    </location>
</feature>
<evidence type="ECO:0000256" key="5">
    <source>
        <dbReference type="ARBA" id="ARBA00023136"/>
    </source>
</evidence>
<feature type="transmembrane region" description="Helical" evidence="6">
    <location>
        <begin position="106"/>
        <end position="127"/>
    </location>
</feature>
<evidence type="ECO:0000256" key="4">
    <source>
        <dbReference type="ARBA" id="ARBA00022989"/>
    </source>
</evidence>
<keyword evidence="4 6" id="KW-1133">Transmembrane helix</keyword>
<evidence type="ECO:0000256" key="1">
    <source>
        <dbReference type="ARBA" id="ARBA00004141"/>
    </source>
</evidence>